<dbReference type="Proteomes" id="UP000036106">
    <property type="component" value="Chromosome"/>
</dbReference>
<dbReference type="InterPro" id="IPR036412">
    <property type="entry name" value="HAD-like_sf"/>
</dbReference>
<dbReference type="InterPro" id="IPR050155">
    <property type="entry name" value="HAD-like_hydrolase_sf"/>
</dbReference>
<dbReference type="InterPro" id="IPR023198">
    <property type="entry name" value="PGP-like_dom2"/>
</dbReference>
<dbReference type="KEGG" id="lgn:ABM34_02995"/>
<dbReference type="Gene3D" id="1.10.150.240">
    <property type="entry name" value="Putative phosphatase, domain 2"/>
    <property type="match status" value="1"/>
</dbReference>
<dbReference type="SUPFAM" id="SSF56784">
    <property type="entry name" value="HAD-like"/>
    <property type="match status" value="1"/>
</dbReference>
<gene>
    <name evidence="1" type="ORF">ABM34_02995</name>
</gene>
<dbReference type="STRING" id="1007676.ABM34_02995"/>
<dbReference type="Gene3D" id="3.40.50.1000">
    <property type="entry name" value="HAD superfamily/HAD-like"/>
    <property type="match status" value="1"/>
</dbReference>
<dbReference type="PANTHER" id="PTHR43434:SF25">
    <property type="entry name" value="PHOSPHOGLYCOLATE PHOSPHATASE"/>
    <property type="match status" value="1"/>
</dbReference>
<dbReference type="PANTHER" id="PTHR43434">
    <property type="entry name" value="PHOSPHOGLYCOLATE PHOSPHATASE"/>
    <property type="match status" value="1"/>
</dbReference>
<dbReference type="SFLD" id="SFLDS00003">
    <property type="entry name" value="Haloacid_Dehalogenase"/>
    <property type="match status" value="1"/>
</dbReference>
<dbReference type="GO" id="GO:0008967">
    <property type="term" value="F:phosphoglycolate phosphatase activity"/>
    <property type="evidence" value="ECO:0007669"/>
    <property type="project" value="TreeGrafter"/>
</dbReference>
<dbReference type="GO" id="GO:0005829">
    <property type="term" value="C:cytosol"/>
    <property type="evidence" value="ECO:0007669"/>
    <property type="project" value="TreeGrafter"/>
</dbReference>
<dbReference type="OrthoDB" id="9807630at2"/>
<protein>
    <submittedName>
        <fullName evidence="1">Haloacid dehalogenase</fullName>
    </submittedName>
</protein>
<dbReference type="AlphaFoldDB" id="A0A0H4QHX6"/>
<dbReference type="Pfam" id="PF13419">
    <property type="entry name" value="HAD_2"/>
    <property type="match status" value="1"/>
</dbReference>
<dbReference type="EMBL" id="CP012034">
    <property type="protein sequence ID" value="AKP66621.1"/>
    <property type="molecule type" value="Genomic_DNA"/>
</dbReference>
<sequence>MTSIVWDFDGTLANSYPGMVIAVQQSLKDNFQIELSKDTIYKDIKDTSIRQYITDLFSEKRESGENVDRDVKIFYHDYKLLEKQYQNKIRLIPHALNTLKLLNEQGVQQFVVTHRDESIYELTKSLEIEDIFTEVVSVEKDFKRKPDSNMLDYLIKKYSLNTSDLWVIGDRKIDIDFGKSVGANTMLLAENNSDFGQDETVTDLSQIPGKL</sequence>
<dbReference type="SFLD" id="SFLDG01129">
    <property type="entry name" value="C1.5:_HAD__Beta-PGM__Phosphata"/>
    <property type="match status" value="1"/>
</dbReference>
<dbReference type="InterPro" id="IPR023214">
    <property type="entry name" value="HAD_sf"/>
</dbReference>
<dbReference type="PATRIC" id="fig|1007676.4.peg.619"/>
<evidence type="ECO:0000313" key="2">
    <source>
        <dbReference type="Proteomes" id="UP000036106"/>
    </source>
</evidence>
<name>A0A0H4QHX6_9LACO</name>
<accession>A0A0H4QHX6</accession>
<keyword evidence="2" id="KW-1185">Reference proteome</keyword>
<proteinExistence type="predicted"/>
<reference evidence="2" key="1">
    <citation type="submission" date="2015-07" db="EMBL/GenBank/DDBJ databases">
        <title>Lactobacillus ginsenosidimutans/EMML 3141/ whole genome sequencing.</title>
        <authorList>
            <person name="Kim M.K."/>
            <person name="Im W.-T."/>
            <person name="Srinivasan S."/>
            <person name="Lee J.-J."/>
        </authorList>
    </citation>
    <scope>NUCLEOTIDE SEQUENCE [LARGE SCALE GENOMIC DNA]</scope>
    <source>
        <strain evidence="2">EMML 3041</strain>
    </source>
</reference>
<evidence type="ECO:0000313" key="1">
    <source>
        <dbReference type="EMBL" id="AKP66621.1"/>
    </source>
</evidence>
<dbReference type="InterPro" id="IPR041492">
    <property type="entry name" value="HAD_2"/>
</dbReference>
<dbReference type="RefSeq" id="WP_048703219.1">
    <property type="nucleotide sequence ID" value="NZ_CP012034.1"/>
</dbReference>
<organism evidence="1 2">
    <name type="scientific">Companilactobacillus ginsenosidimutans</name>
    <dbReference type="NCBI Taxonomy" id="1007676"/>
    <lineage>
        <taxon>Bacteria</taxon>
        <taxon>Bacillati</taxon>
        <taxon>Bacillota</taxon>
        <taxon>Bacilli</taxon>
        <taxon>Lactobacillales</taxon>
        <taxon>Lactobacillaceae</taxon>
        <taxon>Companilactobacillus</taxon>
    </lineage>
</organism>
<dbReference type="GO" id="GO:0006281">
    <property type="term" value="P:DNA repair"/>
    <property type="evidence" value="ECO:0007669"/>
    <property type="project" value="TreeGrafter"/>
</dbReference>